<name>A0AAP0F5U6_9MAGN</name>
<dbReference type="EMBL" id="JBBNAE010000008">
    <property type="protein sequence ID" value="KAK9102992.1"/>
    <property type="molecule type" value="Genomic_DNA"/>
</dbReference>
<proteinExistence type="predicted"/>
<dbReference type="AlphaFoldDB" id="A0AAP0F5U6"/>
<feature type="region of interest" description="Disordered" evidence="1">
    <location>
        <begin position="68"/>
        <end position="88"/>
    </location>
</feature>
<sequence length="88" mass="9680">MTTVIGRDFSDLHQVVSDHGNCREELEHNSTAALPLHRDIELLRGGGNTGGPPWIIPDLSRSSQLITTAARQRSNPKPVNTSRTYFGN</sequence>
<keyword evidence="3" id="KW-1185">Reference proteome</keyword>
<evidence type="ECO:0000313" key="2">
    <source>
        <dbReference type="EMBL" id="KAK9102992.1"/>
    </source>
</evidence>
<evidence type="ECO:0000256" key="1">
    <source>
        <dbReference type="SAM" id="MobiDB-lite"/>
    </source>
</evidence>
<gene>
    <name evidence="2" type="ORF">Sjap_020246</name>
</gene>
<dbReference type="Proteomes" id="UP001417504">
    <property type="component" value="Unassembled WGS sequence"/>
</dbReference>
<reference evidence="2 3" key="1">
    <citation type="submission" date="2024-01" db="EMBL/GenBank/DDBJ databases">
        <title>Genome assemblies of Stephania.</title>
        <authorList>
            <person name="Yang L."/>
        </authorList>
    </citation>
    <scope>NUCLEOTIDE SEQUENCE [LARGE SCALE GENOMIC DNA]</scope>
    <source>
        <strain evidence="2">QJT</strain>
        <tissue evidence="2">Leaf</tissue>
    </source>
</reference>
<evidence type="ECO:0000313" key="3">
    <source>
        <dbReference type="Proteomes" id="UP001417504"/>
    </source>
</evidence>
<protein>
    <submittedName>
        <fullName evidence="2">Uncharacterized protein</fullName>
    </submittedName>
</protein>
<organism evidence="2 3">
    <name type="scientific">Stephania japonica</name>
    <dbReference type="NCBI Taxonomy" id="461633"/>
    <lineage>
        <taxon>Eukaryota</taxon>
        <taxon>Viridiplantae</taxon>
        <taxon>Streptophyta</taxon>
        <taxon>Embryophyta</taxon>
        <taxon>Tracheophyta</taxon>
        <taxon>Spermatophyta</taxon>
        <taxon>Magnoliopsida</taxon>
        <taxon>Ranunculales</taxon>
        <taxon>Menispermaceae</taxon>
        <taxon>Menispermoideae</taxon>
        <taxon>Cissampelideae</taxon>
        <taxon>Stephania</taxon>
    </lineage>
</organism>
<comment type="caution">
    <text evidence="2">The sequence shown here is derived from an EMBL/GenBank/DDBJ whole genome shotgun (WGS) entry which is preliminary data.</text>
</comment>
<accession>A0AAP0F5U6</accession>